<dbReference type="Pfam" id="PF02518">
    <property type="entry name" value="HATPase_c"/>
    <property type="match status" value="1"/>
</dbReference>
<dbReference type="InterPro" id="IPR004358">
    <property type="entry name" value="Sig_transdc_His_kin-like_C"/>
</dbReference>
<dbReference type="InterPro" id="IPR000700">
    <property type="entry name" value="PAS-assoc_C"/>
</dbReference>
<dbReference type="InterPro" id="IPR035965">
    <property type="entry name" value="PAS-like_dom_sf"/>
</dbReference>
<dbReference type="CDD" id="cd00130">
    <property type="entry name" value="PAS"/>
    <property type="match status" value="1"/>
</dbReference>
<dbReference type="EC" id="2.7.13.3" evidence="2"/>
<keyword evidence="4" id="KW-0808">Transferase</keyword>
<dbReference type="Pfam" id="PF08448">
    <property type="entry name" value="PAS_4"/>
    <property type="match status" value="1"/>
</dbReference>
<dbReference type="Gene3D" id="1.10.287.130">
    <property type="match status" value="1"/>
</dbReference>
<dbReference type="SUPFAM" id="SSF47384">
    <property type="entry name" value="Homodimeric domain of signal transducing histidine kinase"/>
    <property type="match status" value="1"/>
</dbReference>
<dbReference type="SMART" id="SM00387">
    <property type="entry name" value="HATPase_c"/>
    <property type="match status" value="1"/>
</dbReference>
<evidence type="ECO:0000256" key="2">
    <source>
        <dbReference type="ARBA" id="ARBA00012438"/>
    </source>
</evidence>
<accession>A0A5C8IV38</accession>
<evidence type="ECO:0000256" key="5">
    <source>
        <dbReference type="ARBA" id="ARBA00022777"/>
    </source>
</evidence>
<dbReference type="Proteomes" id="UP000321926">
    <property type="component" value="Unassembled WGS sequence"/>
</dbReference>
<comment type="caution">
    <text evidence="9">The sequence shown here is derived from an EMBL/GenBank/DDBJ whole genome shotgun (WGS) entry which is preliminary data.</text>
</comment>
<organism evidence="9 10">
    <name type="scientific">Pontibacter qinzhouensis</name>
    <dbReference type="NCBI Taxonomy" id="2603253"/>
    <lineage>
        <taxon>Bacteria</taxon>
        <taxon>Pseudomonadati</taxon>
        <taxon>Bacteroidota</taxon>
        <taxon>Cytophagia</taxon>
        <taxon>Cytophagales</taxon>
        <taxon>Hymenobacteraceae</taxon>
        <taxon>Pontibacter</taxon>
    </lineage>
</organism>
<evidence type="ECO:0000313" key="9">
    <source>
        <dbReference type="EMBL" id="TXK24841.1"/>
    </source>
</evidence>
<evidence type="ECO:0000259" key="7">
    <source>
        <dbReference type="PROSITE" id="PS50112"/>
    </source>
</evidence>
<dbReference type="Gene3D" id="3.30.565.10">
    <property type="entry name" value="Histidine kinase-like ATPase, C-terminal domain"/>
    <property type="match status" value="1"/>
</dbReference>
<dbReference type="InterPro" id="IPR005467">
    <property type="entry name" value="His_kinase_dom"/>
</dbReference>
<dbReference type="Pfam" id="PF00512">
    <property type="entry name" value="HisKA"/>
    <property type="match status" value="1"/>
</dbReference>
<feature type="domain" description="PAC" evidence="8">
    <location>
        <begin position="393"/>
        <end position="448"/>
    </location>
</feature>
<dbReference type="SMART" id="SM00091">
    <property type="entry name" value="PAS"/>
    <property type="match status" value="1"/>
</dbReference>
<gene>
    <name evidence="9" type="ORF">FVR03_22205</name>
</gene>
<evidence type="ECO:0000256" key="4">
    <source>
        <dbReference type="ARBA" id="ARBA00022679"/>
    </source>
</evidence>
<reference evidence="9 10" key="1">
    <citation type="submission" date="2019-08" db="EMBL/GenBank/DDBJ databases">
        <authorList>
            <person name="Shi S."/>
        </authorList>
    </citation>
    <scope>NUCLEOTIDE SEQUENCE [LARGE SCALE GENOMIC DNA]</scope>
    <source>
        <strain evidence="9 10">GY10130</strain>
    </source>
</reference>
<dbReference type="Gene3D" id="3.30.450.20">
    <property type="entry name" value="PAS domain"/>
    <property type="match status" value="2"/>
</dbReference>
<dbReference type="SUPFAM" id="SSF55785">
    <property type="entry name" value="PYP-like sensor domain (PAS domain)"/>
    <property type="match status" value="2"/>
</dbReference>
<proteinExistence type="predicted"/>
<dbReference type="InterPro" id="IPR003594">
    <property type="entry name" value="HATPase_dom"/>
</dbReference>
<name>A0A5C8IV38_9BACT</name>
<dbReference type="PRINTS" id="PR00344">
    <property type="entry name" value="BCTRLSENSOR"/>
</dbReference>
<dbReference type="EMBL" id="VRTY01000137">
    <property type="protein sequence ID" value="TXK24841.1"/>
    <property type="molecule type" value="Genomic_DNA"/>
</dbReference>
<keyword evidence="3" id="KW-0597">Phosphoprotein</keyword>
<evidence type="ECO:0000259" key="6">
    <source>
        <dbReference type="PROSITE" id="PS50109"/>
    </source>
</evidence>
<protein>
    <recommendedName>
        <fullName evidence="2">histidine kinase</fullName>
        <ecNumber evidence="2">2.7.13.3</ecNumber>
    </recommendedName>
</protein>
<dbReference type="GO" id="GO:0000155">
    <property type="term" value="F:phosphorelay sensor kinase activity"/>
    <property type="evidence" value="ECO:0007669"/>
    <property type="project" value="InterPro"/>
</dbReference>
<dbReference type="CDD" id="cd00082">
    <property type="entry name" value="HisKA"/>
    <property type="match status" value="1"/>
</dbReference>
<dbReference type="SMART" id="SM00388">
    <property type="entry name" value="HisKA"/>
    <property type="match status" value="1"/>
</dbReference>
<dbReference type="InterPro" id="IPR036097">
    <property type="entry name" value="HisK_dim/P_sf"/>
</dbReference>
<dbReference type="SUPFAM" id="SSF55781">
    <property type="entry name" value="GAF domain-like"/>
    <property type="match status" value="1"/>
</dbReference>
<keyword evidence="10" id="KW-1185">Reference proteome</keyword>
<dbReference type="NCBIfam" id="TIGR00229">
    <property type="entry name" value="sensory_box"/>
    <property type="match status" value="1"/>
</dbReference>
<dbReference type="InterPro" id="IPR013656">
    <property type="entry name" value="PAS_4"/>
</dbReference>
<dbReference type="PANTHER" id="PTHR43304:SF1">
    <property type="entry name" value="PAC DOMAIN-CONTAINING PROTEIN"/>
    <property type="match status" value="1"/>
</dbReference>
<evidence type="ECO:0000256" key="3">
    <source>
        <dbReference type="ARBA" id="ARBA00022553"/>
    </source>
</evidence>
<comment type="catalytic activity">
    <reaction evidence="1">
        <text>ATP + protein L-histidine = ADP + protein N-phospho-L-histidine.</text>
        <dbReference type="EC" id="2.7.13.3"/>
    </reaction>
</comment>
<dbReference type="PROSITE" id="PS50109">
    <property type="entry name" value="HIS_KIN"/>
    <property type="match status" value="1"/>
</dbReference>
<evidence type="ECO:0000259" key="8">
    <source>
        <dbReference type="PROSITE" id="PS50113"/>
    </source>
</evidence>
<dbReference type="SUPFAM" id="SSF55874">
    <property type="entry name" value="ATPase domain of HSP90 chaperone/DNA topoisomerase II/histidine kinase"/>
    <property type="match status" value="1"/>
</dbReference>
<dbReference type="InterPro" id="IPR036890">
    <property type="entry name" value="HATPase_C_sf"/>
</dbReference>
<evidence type="ECO:0000313" key="10">
    <source>
        <dbReference type="Proteomes" id="UP000321926"/>
    </source>
</evidence>
<evidence type="ECO:0000256" key="1">
    <source>
        <dbReference type="ARBA" id="ARBA00000085"/>
    </source>
</evidence>
<dbReference type="InterPro" id="IPR000014">
    <property type="entry name" value="PAS"/>
</dbReference>
<dbReference type="InterPro" id="IPR052162">
    <property type="entry name" value="Sensor_kinase/Photoreceptor"/>
</dbReference>
<sequence>MGARMRDYPWQDHPLGPPSNWPQSLKTNIRLILNSGFPMFIWWSDELFSFHNDAYLPALGNKHPQALGLSARVVWAEVWDDLHDIVAGVLHDKKPFTAEALKLILQRKNFAEETYWTFSYSPAFNDAGEVNGIFCACFERTSTILGQRRLKTLKDISDTSTQNQTLKQACQSACDFLNKNADDIPFSLIYLLNGEGTKAHLSGQAGLLHFSVPKEVDLHQQNTLWPLEVVQQTKQAVVVNFPDGIESSVDNAHLPPVKIQAVLPICMPGQEQLLGFFIVGISSWLEYDTDYKGFQELLANQIATTITHVQAREELARQQVYLNEIFEQAPVGITLMRGQDFIIDLANPSICDIWGRKQEEVLGKPVLEALPEIGRQNILQLLRGVLETGEPFVANELPVVLERNGRLEVVYLNFVYHPKRNSYGAITGVIAVAIDINEQVGARREIEQMNKELLAINADLDNFVYSASHDLKAPISNIEGLLKVLVEYLPDDMLELDVVQRLIGLIENSIDRFKKAVADLTEVAKIQREAGEDVKQVDLAEIISEVQLDFESLIIESGARIELDIAPVSSVRFSAKNMRSVIYNLLSNALKYRSPERRLHISISTEVLPEYTLLTVTDNGLGVNPTEKEKMFSMFKRLHDHVEGSGIGLYIVKRIMENAGGKIEVESKLGEGAAFKVYFQK</sequence>
<dbReference type="PANTHER" id="PTHR43304">
    <property type="entry name" value="PHYTOCHROME-LIKE PROTEIN CPH1"/>
    <property type="match status" value="1"/>
</dbReference>
<dbReference type="InterPro" id="IPR003661">
    <property type="entry name" value="HisK_dim/P_dom"/>
</dbReference>
<dbReference type="AlphaFoldDB" id="A0A5C8IV38"/>
<feature type="domain" description="Histidine kinase" evidence="6">
    <location>
        <begin position="466"/>
        <end position="681"/>
    </location>
</feature>
<keyword evidence="5" id="KW-0418">Kinase</keyword>
<dbReference type="OrthoDB" id="9766459at2"/>
<feature type="domain" description="PAS" evidence="7">
    <location>
        <begin position="318"/>
        <end position="389"/>
    </location>
</feature>
<dbReference type="PROSITE" id="PS50113">
    <property type="entry name" value="PAC"/>
    <property type="match status" value="1"/>
</dbReference>
<dbReference type="PROSITE" id="PS50112">
    <property type="entry name" value="PAS"/>
    <property type="match status" value="1"/>
</dbReference>